<gene>
    <name evidence="3" type="ORF">PCE31106_00501</name>
</gene>
<feature type="domain" description="Peptidase M16 C-terminal" evidence="2">
    <location>
        <begin position="218"/>
        <end position="394"/>
    </location>
</feature>
<feature type="domain" description="Peptidase M16 N-terminal" evidence="1">
    <location>
        <begin position="68"/>
        <end position="207"/>
    </location>
</feature>
<dbReference type="PANTHER" id="PTHR11851">
    <property type="entry name" value="METALLOPROTEASE"/>
    <property type="match status" value="1"/>
</dbReference>
<proteinExistence type="predicted"/>
<dbReference type="InterPro" id="IPR050361">
    <property type="entry name" value="MPP/UQCRC_Complex"/>
</dbReference>
<dbReference type="InterPro" id="IPR011249">
    <property type="entry name" value="Metalloenz_LuxS/M16"/>
</dbReference>
<name>A0A5E4S0F9_9BURK</name>
<dbReference type="GO" id="GO:0006508">
    <property type="term" value="P:proteolysis"/>
    <property type="evidence" value="ECO:0007669"/>
    <property type="project" value="UniProtKB-KW"/>
</dbReference>
<dbReference type="OrthoDB" id="9811314at2"/>
<dbReference type="RefSeq" id="WP_150562269.1">
    <property type="nucleotide sequence ID" value="NZ_CABPSL010000001.1"/>
</dbReference>
<reference evidence="3 4" key="1">
    <citation type="submission" date="2019-08" db="EMBL/GenBank/DDBJ databases">
        <authorList>
            <person name="Peeters C."/>
        </authorList>
    </citation>
    <scope>NUCLEOTIDE SEQUENCE [LARGE SCALE GENOMIC DNA]</scope>
    <source>
        <strain evidence="3 4">LMG 31106</strain>
    </source>
</reference>
<dbReference type="Pfam" id="PF00675">
    <property type="entry name" value="Peptidase_M16"/>
    <property type="match status" value="1"/>
</dbReference>
<dbReference type="InterPro" id="IPR007863">
    <property type="entry name" value="Peptidase_M16_C"/>
</dbReference>
<dbReference type="EMBL" id="CABPSL010000001">
    <property type="protein sequence ID" value="VVD69067.1"/>
    <property type="molecule type" value="Genomic_DNA"/>
</dbReference>
<evidence type="ECO:0000259" key="2">
    <source>
        <dbReference type="Pfam" id="PF05193"/>
    </source>
</evidence>
<evidence type="ECO:0000313" key="3">
    <source>
        <dbReference type="EMBL" id="VVD69067.1"/>
    </source>
</evidence>
<sequence>MMKISALLRAFSVPARTGFTASVAAVAAGAAGAIIAVTPLSARAALPIQSWVAPSGAKVMFVESRSIPMIDLNIDFDAGSRYDPPGKSGLAMLTAGLLDAGASAAAGRPALTEAQIADRFADVGAMEATSAGRDAATVTLRTLSSATERDAAVGAMAQFLQHPTFPDAVLKREAARLSAAIAESDTKPEAIAEKAFRRAIYGSHPYGVSPTVASVNAVKRDDLVRFYRDMYSPKRAVVTIVGDIDRAQAEALVATLTDAMPVGVTPPAMPPVASLGRAVQIDLPHPAEQAHIVTGQASVARSDPDYFPLLVGNYVLGGGGFVSRLTAEVREKRGLTYGVSSGFMPQLQEGPFEISLQTRREQAPEALKVVRETLAKFVQDGPTDAEMQAARDNLTNGFPLRLDSNRKLLANVAAIGFYHLPLDYLDTWTRNVEAVTAAQVKSAFARHVAPDRLVTVVVGPSDVFGGASAGAAAPSGKSSVRTQTK</sequence>
<dbReference type="GO" id="GO:0008233">
    <property type="term" value="F:peptidase activity"/>
    <property type="evidence" value="ECO:0007669"/>
    <property type="project" value="UniProtKB-KW"/>
</dbReference>
<dbReference type="InterPro" id="IPR011765">
    <property type="entry name" value="Pept_M16_N"/>
</dbReference>
<dbReference type="Proteomes" id="UP000384354">
    <property type="component" value="Unassembled WGS sequence"/>
</dbReference>
<dbReference type="Gene3D" id="3.30.830.10">
    <property type="entry name" value="Metalloenzyme, LuxS/M16 peptidase-like"/>
    <property type="match status" value="2"/>
</dbReference>
<dbReference type="PANTHER" id="PTHR11851:SF224">
    <property type="entry name" value="PROCESSING PROTEASE"/>
    <property type="match status" value="1"/>
</dbReference>
<evidence type="ECO:0000259" key="1">
    <source>
        <dbReference type="Pfam" id="PF00675"/>
    </source>
</evidence>
<dbReference type="Pfam" id="PF05193">
    <property type="entry name" value="Peptidase_M16_C"/>
    <property type="match status" value="1"/>
</dbReference>
<dbReference type="SUPFAM" id="SSF63411">
    <property type="entry name" value="LuxS/MPP-like metallohydrolase"/>
    <property type="match status" value="2"/>
</dbReference>
<evidence type="ECO:0000313" key="4">
    <source>
        <dbReference type="Proteomes" id="UP000384354"/>
    </source>
</evidence>
<organism evidence="3 4">
    <name type="scientific">Pandoraea cepalis</name>
    <dbReference type="NCBI Taxonomy" id="2508294"/>
    <lineage>
        <taxon>Bacteria</taxon>
        <taxon>Pseudomonadati</taxon>
        <taxon>Pseudomonadota</taxon>
        <taxon>Betaproteobacteria</taxon>
        <taxon>Burkholderiales</taxon>
        <taxon>Burkholderiaceae</taxon>
        <taxon>Pandoraea</taxon>
    </lineage>
</organism>
<protein>
    <submittedName>
        <fullName evidence="3">Putative zinc protease</fullName>
        <ecNumber evidence="3">3.4.24.-</ecNumber>
    </submittedName>
</protein>
<keyword evidence="3" id="KW-0378">Hydrolase</keyword>
<dbReference type="GO" id="GO:0046872">
    <property type="term" value="F:metal ion binding"/>
    <property type="evidence" value="ECO:0007669"/>
    <property type="project" value="InterPro"/>
</dbReference>
<dbReference type="EC" id="3.4.24.-" evidence="3"/>
<accession>A0A5E4S0F9</accession>
<keyword evidence="3" id="KW-0645">Protease</keyword>
<dbReference type="AlphaFoldDB" id="A0A5E4S0F9"/>